<evidence type="ECO:0000313" key="2">
    <source>
        <dbReference type="Proteomes" id="UP000472270"/>
    </source>
</evidence>
<dbReference type="Ensembl" id="ENSSRHT00000094511.1">
    <property type="protein sequence ID" value="ENSSRHP00000092028.1"/>
    <property type="gene ID" value="ENSSRHG00000045402.1"/>
</dbReference>
<proteinExistence type="predicted"/>
<organism evidence="1 2">
    <name type="scientific">Sinocyclocheilus rhinocerous</name>
    <dbReference type="NCBI Taxonomy" id="307959"/>
    <lineage>
        <taxon>Eukaryota</taxon>
        <taxon>Metazoa</taxon>
        <taxon>Chordata</taxon>
        <taxon>Craniata</taxon>
        <taxon>Vertebrata</taxon>
        <taxon>Euteleostomi</taxon>
        <taxon>Actinopterygii</taxon>
        <taxon>Neopterygii</taxon>
        <taxon>Teleostei</taxon>
        <taxon>Ostariophysi</taxon>
        <taxon>Cypriniformes</taxon>
        <taxon>Cyprinidae</taxon>
        <taxon>Cyprininae</taxon>
        <taxon>Sinocyclocheilus</taxon>
    </lineage>
</organism>
<keyword evidence="2" id="KW-1185">Reference proteome</keyword>
<sequence>QRDKMTMKHIQGPLLFSPACYVQWTRLCKNSSGCTVSMKYLQDCMHIKADKRT</sequence>
<reference evidence="1" key="1">
    <citation type="submission" date="2025-08" db="UniProtKB">
        <authorList>
            <consortium name="Ensembl"/>
        </authorList>
    </citation>
    <scope>IDENTIFICATION</scope>
</reference>
<protein>
    <submittedName>
        <fullName evidence="1">Uncharacterized protein</fullName>
    </submittedName>
</protein>
<name>A0A673MNT7_9TELE</name>
<dbReference type="AlphaFoldDB" id="A0A673MNT7"/>
<evidence type="ECO:0000313" key="1">
    <source>
        <dbReference type="Ensembl" id="ENSSRHP00000092028.1"/>
    </source>
</evidence>
<accession>A0A673MNT7</accession>
<reference evidence="1" key="2">
    <citation type="submission" date="2025-09" db="UniProtKB">
        <authorList>
            <consortium name="Ensembl"/>
        </authorList>
    </citation>
    <scope>IDENTIFICATION</scope>
</reference>
<dbReference type="Proteomes" id="UP000472270">
    <property type="component" value="Unassembled WGS sequence"/>
</dbReference>